<proteinExistence type="predicted"/>
<keyword evidence="4" id="KW-1185">Reference proteome</keyword>
<dbReference type="Proteomes" id="UP000467841">
    <property type="component" value="Unassembled WGS sequence"/>
</dbReference>
<gene>
    <name evidence="3" type="ORF">MERR_LOCUS21670</name>
</gene>
<evidence type="ECO:0000259" key="2">
    <source>
        <dbReference type="Pfam" id="PF14392"/>
    </source>
</evidence>
<feature type="domain" description="Zinc knuckle CX2CX4HX4C" evidence="2">
    <location>
        <begin position="62"/>
        <end position="109"/>
    </location>
</feature>
<dbReference type="PANTHER" id="PTHR31286">
    <property type="entry name" value="GLYCINE-RICH CELL WALL STRUCTURAL PROTEIN 1.8-LIKE"/>
    <property type="match status" value="1"/>
</dbReference>
<feature type="region of interest" description="Disordered" evidence="1">
    <location>
        <begin position="335"/>
        <end position="496"/>
    </location>
</feature>
<name>A0A6D2J5W4_9BRAS</name>
<accession>A0A6D2J5W4</accession>
<dbReference type="AlphaFoldDB" id="A0A6D2J5W4"/>
<evidence type="ECO:0000313" key="3">
    <source>
        <dbReference type="EMBL" id="CAA7034435.1"/>
    </source>
</evidence>
<dbReference type="PANTHER" id="PTHR31286:SF162">
    <property type="entry name" value="DUF4283 DOMAIN-CONTAINING PROTEIN-RELATED"/>
    <property type="match status" value="1"/>
</dbReference>
<dbReference type="InterPro" id="IPR025836">
    <property type="entry name" value="Zn_knuckle_CX2CX4HX4C"/>
</dbReference>
<evidence type="ECO:0000313" key="4">
    <source>
        <dbReference type="Proteomes" id="UP000467841"/>
    </source>
</evidence>
<dbReference type="InterPro" id="IPR040256">
    <property type="entry name" value="At4g02000-like"/>
</dbReference>
<feature type="compositionally biased region" description="Basic and acidic residues" evidence="1">
    <location>
        <begin position="140"/>
        <end position="157"/>
    </location>
</feature>
<protein>
    <recommendedName>
        <fullName evidence="2">Zinc knuckle CX2CX4HX4C domain-containing protein</fullName>
    </recommendedName>
</protein>
<feature type="compositionally biased region" description="Basic and acidic residues" evidence="1">
    <location>
        <begin position="189"/>
        <end position="229"/>
    </location>
</feature>
<dbReference type="Pfam" id="PF14392">
    <property type="entry name" value="zf-CCHC_4"/>
    <property type="match status" value="1"/>
</dbReference>
<organism evidence="3 4">
    <name type="scientific">Microthlaspi erraticum</name>
    <dbReference type="NCBI Taxonomy" id="1685480"/>
    <lineage>
        <taxon>Eukaryota</taxon>
        <taxon>Viridiplantae</taxon>
        <taxon>Streptophyta</taxon>
        <taxon>Embryophyta</taxon>
        <taxon>Tracheophyta</taxon>
        <taxon>Spermatophyta</taxon>
        <taxon>Magnoliopsida</taxon>
        <taxon>eudicotyledons</taxon>
        <taxon>Gunneridae</taxon>
        <taxon>Pentapetalae</taxon>
        <taxon>rosids</taxon>
        <taxon>malvids</taxon>
        <taxon>Brassicales</taxon>
        <taxon>Brassicaceae</taxon>
        <taxon>Coluteocarpeae</taxon>
        <taxon>Microthlaspi</taxon>
    </lineage>
</organism>
<feature type="compositionally biased region" description="Basic and acidic residues" evidence="1">
    <location>
        <begin position="236"/>
        <end position="245"/>
    </location>
</feature>
<evidence type="ECO:0000256" key="1">
    <source>
        <dbReference type="SAM" id="MobiDB-lite"/>
    </source>
</evidence>
<dbReference type="EMBL" id="CACVBM020001147">
    <property type="protein sequence ID" value="CAA7034435.1"/>
    <property type="molecule type" value="Genomic_DNA"/>
</dbReference>
<feature type="compositionally biased region" description="Basic and acidic residues" evidence="1">
    <location>
        <begin position="398"/>
        <end position="408"/>
    </location>
</feature>
<comment type="caution">
    <text evidence="3">The sequence shown here is derived from an EMBL/GenBank/DDBJ whole genome shotgun (WGS) entry which is preliminary data.</text>
</comment>
<sequence>MFVLVRWEPIVHDDYPWEMTFWTQLSGIPLHLWTETNLRSIGDKLGHIHEVNVDEGKLLLSIDSRKPLKFTRKIRCHNGDEATIQIKYDRLFKFCSHCGFMTHEVQSCPIKEEEINAQRQSTRQGIFSRLQAGPSQTNTHSERHLERQEERHSERNKGTPRSSYNEEERIPNRNMLVRQANRSSSYPKDNGRREELVHRSRHSSRENRGGTSYHRESNHRGTYPKDNRLSHGVPYRRKEQEDHRSSWIKRNQTRPEENREGIIKEGHQIEEKRPGTDKEPQGEKAQPLKSHLSKAPPIVNEPTRKDGISEEVQSHLCEAGRNITLQTDKEVTHIIPPDENQFPSLMEEDQNPKSSNDDIMIGALQDEENDEQGVNEENGDNEDLLDDDFLGEDLEWMESEKRQSEEKQSSNAPSGSHEDSLNETITAFKAKVKSKGQRNQESTRNLKKRQPQRSFLGTYSRQAASRRRQESSVEGLHVNAASQTTHQPQPPRRYLP</sequence>
<reference evidence="3" key="1">
    <citation type="submission" date="2020-01" db="EMBL/GenBank/DDBJ databases">
        <authorList>
            <person name="Mishra B."/>
        </authorList>
    </citation>
    <scope>NUCLEOTIDE SEQUENCE [LARGE SCALE GENOMIC DNA]</scope>
</reference>
<feature type="compositionally biased region" description="Basic and acidic residues" evidence="1">
    <location>
        <begin position="253"/>
        <end position="282"/>
    </location>
</feature>
<feature type="region of interest" description="Disordered" evidence="1">
    <location>
        <begin position="129"/>
        <end position="305"/>
    </location>
</feature>
<feature type="compositionally biased region" description="Acidic residues" evidence="1">
    <location>
        <begin position="365"/>
        <end position="397"/>
    </location>
</feature>